<reference evidence="1" key="1">
    <citation type="submission" date="2023-01" db="EMBL/GenBank/DDBJ databases">
        <authorList>
            <person name="Piombo E."/>
        </authorList>
    </citation>
    <scope>NUCLEOTIDE SEQUENCE</scope>
</reference>
<protein>
    <submittedName>
        <fullName evidence="1">Uncharacterized protein</fullName>
    </submittedName>
</protein>
<dbReference type="Proteomes" id="UP001160390">
    <property type="component" value="Unassembled WGS sequence"/>
</dbReference>
<evidence type="ECO:0000313" key="1">
    <source>
        <dbReference type="EMBL" id="CAI6088440.1"/>
    </source>
</evidence>
<comment type="caution">
    <text evidence="1">The sequence shown here is derived from an EMBL/GenBank/DDBJ whole genome shotgun (WGS) entry which is preliminary data.</text>
</comment>
<proteinExistence type="predicted"/>
<dbReference type="EMBL" id="CABFNP030000831">
    <property type="protein sequence ID" value="CAI6088440.1"/>
    <property type="molecule type" value="Genomic_DNA"/>
</dbReference>
<dbReference type="AlphaFoldDB" id="A0AA35Q1U8"/>
<organism evidence="1 2">
    <name type="scientific">Clonostachys chloroleuca</name>
    <dbReference type="NCBI Taxonomy" id="1926264"/>
    <lineage>
        <taxon>Eukaryota</taxon>
        <taxon>Fungi</taxon>
        <taxon>Dikarya</taxon>
        <taxon>Ascomycota</taxon>
        <taxon>Pezizomycotina</taxon>
        <taxon>Sordariomycetes</taxon>
        <taxon>Hypocreomycetidae</taxon>
        <taxon>Hypocreales</taxon>
        <taxon>Bionectriaceae</taxon>
        <taxon>Clonostachys</taxon>
    </lineage>
</organism>
<evidence type="ECO:0000313" key="2">
    <source>
        <dbReference type="Proteomes" id="UP001160390"/>
    </source>
</evidence>
<gene>
    <name evidence="1" type="ORF">CCHLO57077_00018277</name>
</gene>
<name>A0AA35Q1U8_9HYPO</name>
<accession>A0AA35Q1U8</accession>
<keyword evidence="2" id="KW-1185">Reference proteome</keyword>
<sequence>MKREEYEETGQYDATPRTMGQEDDRYIQWINSKTKKAFAMGGNISELDRINPDVVCGLSLQLQANGPRVGPISANHVLGLDGLGAIGLLVELRSLQHVRRVVRHQVASKQAVLCRASVRLLRCSLFLAQMAEIDRDWVGIGIFDAALVNVQTGRQDATFHLNATAAKLIDGIEEEALDSSLAQNNLLETTDAGDGVGKAGGTMDDTVTAGIPEANLEHVVGFHPSSMPNTERI</sequence>